<gene>
    <name evidence="3" type="ORF">E3T55_10360</name>
</gene>
<evidence type="ECO:0000256" key="1">
    <source>
        <dbReference type="SAM" id="MobiDB-lite"/>
    </source>
</evidence>
<feature type="compositionally biased region" description="Low complexity" evidence="1">
    <location>
        <begin position="44"/>
        <end position="58"/>
    </location>
</feature>
<feature type="chain" id="PRO_5020293817" description="DUF5666 domain-containing protein" evidence="2">
    <location>
        <begin position="44"/>
        <end position="182"/>
    </location>
</feature>
<protein>
    <recommendedName>
        <fullName evidence="5">DUF5666 domain-containing protein</fullName>
    </recommendedName>
</protein>
<keyword evidence="4" id="KW-1185">Reference proteome</keyword>
<evidence type="ECO:0000256" key="2">
    <source>
        <dbReference type="SAM" id="SignalP"/>
    </source>
</evidence>
<feature type="region of interest" description="Disordered" evidence="1">
    <location>
        <begin position="126"/>
        <end position="182"/>
    </location>
</feature>
<evidence type="ECO:0008006" key="5">
    <source>
        <dbReference type="Google" id="ProtNLM"/>
    </source>
</evidence>
<feature type="signal peptide" evidence="2">
    <location>
        <begin position="1"/>
        <end position="43"/>
    </location>
</feature>
<dbReference type="EMBL" id="SOHE01000044">
    <property type="protein sequence ID" value="TFD50293.1"/>
    <property type="molecule type" value="Genomic_DNA"/>
</dbReference>
<evidence type="ECO:0000313" key="4">
    <source>
        <dbReference type="Proteomes" id="UP000297447"/>
    </source>
</evidence>
<dbReference type="OrthoDB" id="3298790at2"/>
<feature type="region of interest" description="Disordered" evidence="1">
    <location>
        <begin position="44"/>
        <end position="72"/>
    </location>
</feature>
<reference evidence="3 4" key="1">
    <citation type="submission" date="2019-03" db="EMBL/GenBank/DDBJ databases">
        <title>Genomics of glacier-inhabiting Cryobacterium strains.</title>
        <authorList>
            <person name="Liu Q."/>
            <person name="Xin Y.-H."/>
        </authorList>
    </citation>
    <scope>NUCLEOTIDE SEQUENCE [LARGE SCALE GENOMIC DNA]</scope>
    <source>
        <strain evidence="3 4">Hh14</strain>
    </source>
</reference>
<comment type="caution">
    <text evidence="3">The sequence shown here is derived from an EMBL/GenBank/DDBJ whole genome shotgun (WGS) entry which is preliminary data.</text>
</comment>
<keyword evidence="2" id="KW-0732">Signal</keyword>
<proteinExistence type="predicted"/>
<dbReference type="Proteomes" id="UP000297447">
    <property type="component" value="Unassembled WGS sequence"/>
</dbReference>
<organism evidence="3 4">
    <name type="scientific">Cryobacterium frigoriphilum</name>
    <dbReference type="NCBI Taxonomy" id="1259150"/>
    <lineage>
        <taxon>Bacteria</taxon>
        <taxon>Bacillati</taxon>
        <taxon>Actinomycetota</taxon>
        <taxon>Actinomycetes</taxon>
        <taxon>Micrococcales</taxon>
        <taxon>Microbacteriaceae</taxon>
        <taxon>Cryobacterium</taxon>
    </lineage>
</organism>
<accession>A0A4R9A266</accession>
<evidence type="ECO:0000313" key="3">
    <source>
        <dbReference type="EMBL" id="TFD50293.1"/>
    </source>
</evidence>
<dbReference type="AlphaFoldDB" id="A0A4R9A266"/>
<feature type="compositionally biased region" description="Low complexity" evidence="1">
    <location>
        <begin position="168"/>
        <end position="182"/>
    </location>
</feature>
<sequence>MTDLQHVSPASAAQPAKRRRAPLIIGAVAAAALAFGGASVAYAATDSSSDSSSSTTDAATERPAHDPHLHGTVVSVSGSTITITDHDGFTRVINTSGDTTYSDDLTADLATGTEIRATGTVNADGTSLDAAEIGTAPTPGDGTGPGKGGPHGDDDGERPTPPADGELPTDAPTPTADDGTNS</sequence>
<dbReference type="RefSeq" id="WP_134519490.1">
    <property type="nucleotide sequence ID" value="NZ_SOHE01000044.1"/>
</dbReference>
<feature type="compositionally biased region" description="Basic and acidic residues" evidence="1">
    <location>
        <begin position="59"/>
        <end position="69"/>
    </location>
</feature>
<name>A0A4R9A266_9MICO</name>